<dbReference type="Proteomes" id="UP001065613">
    <property type="component" value="Chromosome"/>
</dbReference>
<protein>
    <submittedName>
        <fullName evidence="1">Uncharacterized protein</fullName>
    </submittedName>
</protein>
<reference evidence="1" key="1">
    <citation type="submission" date="2021-04" db="EMBL/GenBank/DDBJ databases">
        <title>Genome sequence of Woronichinia naegeliana from Washington state freshwater lake bloom.</title>
        <authorList>
            <person name="Dreher T.W."/>
        </authorList>
    </citation>
    <scope>NUCLEOTIDE SEQUENCE</scope>
    <source>
        <strain evidence="1">WA131</strain>
    </source>
</reference>
<gene>
    <name evidence="1" type="ORF">KA717_35905</name>
</gene>
<name>A0A977PV92_9CYAN</name>
<dbReference type="KEGG" id="wna:KA717_35905"/>
<accession>A0A977PV92</accession>
<organism evidence="1">
    <name type="scientific">Woronichinia naegeliana WA131</name>
    <dbReference type="NCBI Taxonomy" id="2824559"/>
    <lineage>
        <taxon>Bacteria</taxon>
        <taxon>Bacillati</taxon>
        <taxon>Cyanobacteriota</taxon>
        <taxon>Cyanophyceae</taxon>
        <taxon>Synechococcales</taxon>
        <taxon>Coelosphaeriaceae</taxon>
        <taxon>Woronichinia</taxon>
    </lineage>
</organism>
<dbReference type="EMBL" id="CP073041">
    <property type="protein sequence ID" value="UXE60806.1"/>
    <property type="molecule type" value="Genomic_DNA"/>
</dbReference>
<sequence>MAQAIRQTKSSAEALAIQRLGYLDNPNQLVTVIGADQDIDEVFLQEWVEGKNEKRQIKCI</sequence>
<proteinExistence type="predicted"/>
<dbReference type="AlphaFoldDB" id="A0A977PV92"/>
<evidence type="ECO:0000313" key="1">
    <source>
        <dbReference type="EMBL" id="UXE60806.1"/>
    </source>
</evidence>